<dbReference type="Gene3D" id="3.40.50.12780">
    <property type="entry name" value="N-terminal domain of ligase-like"/>
    <property type="match status" value="1"/>
</dbReference>
<accession>U5QQW9</accession>
<feature type="domain" description="AMP-dependent synthetase/ligase" evidence="1">
    <location>
        <begin position="20"/>
        <end position="407"/>
    </location>
</feature>
<dbReference type="PROSITE" id="PS00455">
    <property type="entry name" value="AMP_BINDING"/>
    <property type="match status" value="1"/>
</dbReference>
<dbReference type="EMBL" id="KC894072">
    <property type="protein sequence ID" value="AGY62760.1"/>
    <property type="molecule type" value="Genomic_DNA"/>
</dbReference>
<dbReference type="NCBIfam" id="NF006754">
    <property type="entry name" value="PRK09274.1"/>
    <property type="match status" value="1"/>
</dbReference>
<name>U5QQW9_9ACTN</name>
<evidence type="ECO:0000313" key="2">
    <source>
        <dbReference type="EMBL" id="AGY62760.1"/>
    </source>
</evidence>
<evidence type="ECO:0000259" key="1">
    <source>
        <dbReference type="Pfam" id="PF00501"/>
    </source>
</evidence>
<dbReference type="InterPro" id="IPR042099">
    <property type="entry name" value="ANL_N_sf"/>
</dbReference>
<dbReference type="InterPro" id="IPR020845">
    <property type="entry name" value="AMP-binding_CS"/>
</dbReference>
<dbReference type="SMR" id="U5QQW9"/>
<sequence>MMAASPRHPFEAEAGLADYLERHARTSPEKTAIIHPDGREADGGIRYRELSYGELQGRVEELAAGFSRIGITSGMRTILMPKPGPDLYILVFALLRIGAVPVVVDPGMGIKRMLNCYRAVGAEAFVGPSVAHAVRVLGRRTFSTVRIKVTLGRRWFWGGHTRDGLLGGSGSAPAGPVTGDDLMMIAFTTGSTGAAKGVESVHRMATATARQMHAAHGRDREDVSLVTVPIWGLFDLIYGSTMVLAPIAPAKVAQADPELLTAALTRFGVSTVFGSPALFRVLAAHLERERTPLPALRSVVSAGAPVPPDLVASLRRVLDERTGIHVAYGATEAMPISSIESAEILGETAARGALGDGTCVGRPVDGTDVRIVRVSDDPLPDWEAGLAVAPGEIGEIVVSGDVVSPRYHATADANAQYKIRERPAAGPERSWHRTGDLGYLDDAGRLWFCGRRAQRVRTAEGDLHTVRCEGVFNAHPLVRRSALVGIGAPGAQRPVVCVETEPGVGEEQWQELLTELRRLGAGRPLTAGLQEFLRHPGFPVDIRHNAKIGREELAGWAEQQTSART</sequence>
<dbReference type="EMBL" id="LT608336">
    <property type="protein sequence ID" value="SCN11954.1"/>
    <property type="molecule type" value="Genomic_DNA"/>
</dbReference>
<dbReference type="InterPro" id="IPR000873">
    <property type="entry name" value="AMP-dep_synth/lig_dom"/>
</dbReference>
<organism evidence="2">
    <name type="scientific">Kitasatospora aburaviensis</name>
    <dbReference type="NCBI Taxonomy" id="67265"/>
    <lineage>
        <taxon>Bacteria</taxon>
        <taxon>Bacillati</taxon>
        <taxon>Actinomycetota</taxon>
        <taxon>Actinomycetes</taxon>
        <taxon>Kitasatosporales</taxon>
        <taxon>Streptomycetaceae</taxon>
        <taxon>Kitasatospora</taxon>
    </lineage>
</organism>
<dbReference type="Pfam" id="PF00501">
    <property type="entry name" value="AMP-binding"/>
    <property type="match status" value="1"/>
</dbReference>
<gene>
    <name evidence="2" type="primary">orf1</name>
</gene>
<dbReference type="AlphaFoldDB" id="U5QQW9"/>
<evidence type="ECO:0000313" key="3">
    <source>
        <dbReference type="EMBL" id="SCN11954.1"/>
    </source>
</evidence>
<reference evidence="2" key="1">
    <citation type="journal article" date="2013" name="J. Antibiot.">
        <title>Biosynthesis of ebelactone A: isotopic tracer, advanced precursor and genetic studies reveal a thioesterase-independent cyclization to give a polyketide ?-lactone.</title>
        <authorList>
            <person name="Wyatt M.A."/>
            <person name="Ahilan Y."/>
            <person name="Argyropoulos P."/>
            <person name="Boddy C.N."/>
            <person name="Magarvey N.A."/>
            <person name="Harrison P.H."/>
        </authorList>
    </citation>
    <scope>NUCLEOTIDE SEQUENCE</scope>
    <source>
        <strain evidence="2">MG7-G1</strain>
    </source>
</reference>
<dbReference type="InterPro" id="IPR050237">
    <property type="entry name" value="ATP-dep_AMP-bd_enzyme"/>
</dbReference>
<proteinExistence type="predicted"/>
<dbReference type="SUPFAM" id="SSF56801">
    <property type="entry name" value="Acetyl-CoA synthetase-like"/>
    <property type="match status" value="1"/>
</dbReference>
<reference evidence="3" key="2">
    <citation type="submission" date="2016-07" db="EMBL/GenBank/DDBJ databases">
        <title>Evidence for an iterative module in chain elongation on the azalomycin polyketide synthase.</title>
        <authorList>
            <person name="Hong H."/>
            <person name="Sun Y."/>
            <person name="Zhou Y."/>
            <person name="Stephens E."/>
            <person name="Samborskyy M."/>
            <person name="Leadlay P.F."/>
        </authorList>
    </citation>
    <scope>NUCLEOTIDE SEQUENCE</scope>
    <source>
        <strain evidence="3">ATCC31860</strain>
    </source>
</reference>
<dbReference type="PANTHER" id="PTHR43767">
    <property type="entry name" value="LONG-CHAIN-FATTY-ACID--COA LIGASE"/>
    <property type="match status" value="1"/>
</dbReference>
<dbReference type="PANTHER" id="PTHR43767:SF1">
    <property type="entry name" value="NONRIBOSOMAL PEPTIDE SYNTHASE PES1 (EUROFUNG)-RELATED"/>
    <property type="match status" value="1"/>
</dbReference>
<protein>
    <submittedName>
        <fullName evidence="2 3">Orf1</fullName>
    </submittedName>
</protein>